<accession>A0A8H7CNL9</accession>
<evidence type="ECO:0000313" key="2">
    <source>
        <dbReference type="EMBL" id="KAF7342641.1"/>
    </source>
</evidence>
<keyword evidence="3" id="KW-1185">Reference proteome</keyword>
<reference evidence="2" key="1">
    <citation type="submission" date="2020-05" db="EMBL/GenBank/DDBJ databases">
        <title>Mycena genomes resolve the evolution of fungal bioluminescence.</title>
        <authorList>
            <person name="Tsai I.J."/>
        </authorList>
    </citation>
    <scope>NUCLEOTIDE SEQUENCE</scope>
    <source>
        <strain evidence="2">160909Yilan</strain>
    </source>
</reference>
<evidence type="ECO:0000313" key="3">
    <source>
        <dbReference type="Proteomes" id="UP000623467"/>
    </source>
</evidence>
<dbReference type="PROSITE" id="PS51257">
    <property type="entry name" value="PROKAR_LIPOPROTEIN"/>
    <property type="match status" value="1"/>
</dbReference>
<dbReference type="AlphaFoldDB" id="A0A8H7CNL9"/>
<feature type="chain" id="PRO_5034432437" description="Secreted peptide" evidence="1">
    <location>
        <begin position="23"/>
        <end position="179"/>
    </location>
</feature>
<sequence length="179" mass="20058">MFRRCLCAGFLFVACALSLAAARASFITSLLSLCIVFLPPFPPLPTHRTASRMPRIAGPSAHFIYLYLARFLSPTFPLHSNPAHDHCSLFCLDNYLPCVFVPVYILPLIWMPIPCPRRDIDLHPSGFQLKIFFQVLHKFRGRWTTMDYTGASLSPGISCSICVVTFTAMRRSAMCPTVA</sequence>
<dbReference type="Proteomes" id="UP000623467">
    <property type="component" value="Unassembled WGS sequence"/>
</dbReference>
<feature type="signal peptide" evidence="1">
    <location>
        <begin position="1"/>
        <end position="22"/>
    </location>
</feature>
<dbReference type="EMBL" id="JACAZH010000025">
    <property type="protein sequence ID" value="KAF7342641.1"/>
    <property type="molecule type" value="Genomic_DNA"/>
</dbReference>
<name>A0A8H7CNL9_9AGAR</name>
<keyword evidence="1" id="KW-0732">Signal</keyword>
<proteinExistence type="predicted"/>
<gene>
    <name evidence="2" type="ORF">MSAN_02020900</name>
</gene>
<comment type="caution">
    <text evidence="2">The sequence shown here is derived from an EMBL/GenBank/DDBJ whole genome shotgun (WGS) entry which is preliminary data.</text>
</comment>
<evidence type="ECO:0008006" key="4">
    <source>
        <dbReference type="Google" id="ProtNLM"/>
    </source>
</evidence>
<protein>
    <recommendedName>
        <fullName evidence="4">Secreted peptide</fullName>
    </recommendedName>
</protein>
<evidence type="ECO:0000256" key="1">
    <source>
        <dbReference type="SAM" id="SignalP"/>
    </source>
</evidence>
<organism evidence="2 3">
    <name type="scientific">Mycena sanguinolenta</name>
    <dbReference type="NCBI Taxonomy" id="230812"/>
    <lineage>
        <taxon>Eukaryota</taxon>
        <taxon>Fungi</taxon>
        <taxon>Dikarya</taxon>
        <taxon>Basidiomycota</taxon>
        <taxon>Agaricomycotina</taxon>
        <taxon>Agaricomycetes</taxon>
        <taxon>Agaricomycetidae</taxon>
        <taxon>Agaricales</taxon>
        <taxon>Marasmiineae</taxon>
        <taxon>Mycenaceae</taxon>
        <taxon>Mycena</taxon>
    </lineage>
</organism>